<protein>
    <submittedName>
        <fullName evidence="4">Uncharacterized protein</fullName>
    </submittedName>
</protein>
<accession>A0A917QLW2</accession>
<name>A0A917QLW2_9NOCA</name>
<evidence type="ECO:0000259" key="2">
    <source>
        <dbReference type="Pfam" id="PF24088"/>
    </source>
</evidence>
<dbReference type="RefSeq" id="WP_188829776.1">
    <property type="nucleotide sequence ID" value="NZ_BMMW01000003.1"/>
</dbReference>
<organism evidence="4 5">
    <name type="scientific">Nocardia camponoti</name>
    <dbReference type="NCBI Taxonomy" id="1616106"/>
    <lineage>
        <taxon>Bacteria</taxon>
        <taxon>Bacillati</taxon>
        <taxon>Actinomycetota</taxon>
        <taxon>Actinomycetes</taxon>
        <taxon>Mycobacteriales</taxon>
        <taxon>Nocardiaceae</taxon>
        <taxon>Nocardia</taxon>
    </lineage>
</organism>
<dbReference type="EMBL" id="BMMW01000003">
    <property type="protein sequence ID" value="GGK57145.1"/>
    <property type="molecule type" value="Genomic_DNA"/>
</dbReference>
<feature type="signal peptide" evidence="1">
    <location>
        <begin position="1"/>
        <end position="18"/>
    </location>
</feature>
<sequence>MKRLIVLVAVLVACVGCANSVEGKGVPGTTPVDVSKLVTGARKTAPEGFILKPDGQRGIRSIEARRLLERLVHPIDIDPEIRESFATSLIVGASDVESDVDRAGSLRMYKPVLEQHRLIAGARTTRINGSSRDPKTAYLALLRFPDAEASRAAAAQMNQIRLERNAVLAPALPVAIPDYPDANAATITDADLSMFQAYGNLVIRIGLQYPNPDLATVTSRAKAALDLQIRALSDYKPIAIDDLLDLPLDQDGMMRRAAAYGEDEPLGRNANDLDIGLFHTSGMLHFERDPVATRAAYERAGVDLIARRFSTIYRTRDPQGAFELQAVLAKRGADDQPLAAPPGIADAVCTRFEHILGEKTKGIAKCVLVYQRYVAVVFSENYDSAVVSTGVNKQLQERTAAQYAILAKSE</sequence>
<evidence type="ECO:0000313" key="5">
    <source>
        <dbReference type="Proteomes" id="UP000612956"/>
    </source>
</evidence>
<keyword evidence="5" id="KW-1185">Reference proteome</keyword>
<reference evidence="4" key="2">
    <citation type="submission" date="2020-09" db="EMBL/GenBank/DDBJ databases">
        <authorList>
            <person name="Sun Q."/>
            <person name="Zhou Y."/>
        </authorList>
    </citation>
    <scope>NUCLEOTIDE SEQUENCE</scope>
    <source>
        <strain evidence="4">CGMCC 4.7278</strain>
    </source>
</reference>
<reference evidence="4" key="1">
    <citation type="journal article" date="2014" name="Int. J. Syst. Evol. Microbiol.">
        <title>Complete genome sequence of Corynebacterium casei LMG S-19264T (=DSM 44701T), isolated from a smear-ripened cheese.</title>
        <authorList>
            <consortium name="US DOE Joint Genome Institute (JGI-PGF)"/>
            <person name="Walter F."/>
            <person name="Albersmeier A."/>
            <person name="Kalinowski J."/>
            <person name="Ruckert C."/>
        </authorList>
    </citation>
    <scope>NUCLEOTIDE SEQUENCE</scope>
    <source>
        <strain evidence="4">CGMCC 4.7278</strain>
    </source>
</reference>
<dbReference type="InterPro" id="IPR055797">
    <property type="entry name" value="DUF7373"/>
</dbReference>
<comment type="caution">
    <text evidence="4">The sequence shown here is derived from an EMBL/GenBank/DDBJ whole genome shotgun (WGS) entry which is preliminary data.</text>
</comment>
<evidence type="ECO:0000256" key="1">
    <source>
        <dbReference type="SAM" id="SignalP"/>
    </source>
</evidence>
<proteinExistence type="predicted"/>
<evidence type="ECO:0000313" key="4">
    <source>
        <dbReference type="EMBL" id="GGK57145.1"/>
    </source>
</evidence>
<dbReference type="Pfam" id="PF24088">
    <property type="entry name" value="DUF7373"/>
    <property type="match status" value="1"/>
</dbReference>
<gene>
    <name evidence="4" type="ORF">GCM10011591_31610</name>
</gene>
<dbReference type="AlphaFoldDB" id="A0A917QLW2"/>
<feature type="chain" id="PRO_5038446026" evidence="1">
    <location>
        <begin position="19"/>
        <end position="410"/>
    </location>
</feature>
<feature type="domain" description="DUF7373" evidence="2">
    <location>
        <begin position="54"/>
        <end position="248"/>
    </location>
</feature>
<keyword evidence="1" id="KW-0732">Signal</keyword>
<dbReference type="InterPro" id="IPR056463">
    <property type="entry name" value="DUF7373_C"/>
</dbReference>
<evidence type="ECO:0000259" key="3">
    <source>
        <dbReference type="Pfam" id="PF24092"/>
    </source>
</evidence>
<dbReference type="Pfam" id="PF24092">
    <property type="entry name" value="DUF7373_C"/>
    <property type="match status" value="1"/>
</dbReference>
<feature type="domain" description="DUF7373" evidence="3">
    <location>
        <begin position="268"/>
        <end position="409"/>
    </location>
</feature>
<dbReference type="Proteomes" id="UP000612956">
    <property type="component" value="Unassembled WGS sequence"/>
</dbReference>